<dbReference type="InterPro" id="IPR056647">
    <property type="entry name" value="DUF7745"/>
</dbReference>
<protein>
    <recommendedName>
        <fullName evidence="1">DUF7745 domain-containing protein</fullName>
    </recommendedName>
</protein>
<accession>A0A9D4Y496</accession>
<dbReference type="Pfam" id="PF24924">
    <property type="entry name" value="DUF7745"/>
    <property type="match status" value="1"/>
</dbReference>
<evidence type="ECO:0000259" key="1">
    <source>
        <dbReference type="Pfam" id="PF24924"/>
    </source>
</evidence>
<organism evidence="2 3">
    <name type="scientific">Pisum sativum</name>
    <name type="common">Garden pea</name>
    <name type="synonym">Lathyrus oleraceus</name>
    <dbReference type="NCBI Taxonomy" id="3888"/>
    <lineage>
        <taxon>Eukaryota</taxon>
        <taxon>Viridiplantae</taxon>
        <taxon>Streptophyta</taxon>
        <taxon>Embryophyta</taxon>
        <taxon>Tracheophyta</taxon>
        <taxon>Spermatophyta</taxon>
        <taxon>Magnoliopsida</taxon>
        <taxon>eudicotyledons</taxon>
        <taxon>Gunneridae</taxon>
        <taxon>Pentapetalae</taxon>
        <taxon>rosids</taxon>
        <taxon>fabids</taxon>
        <taxon>Fabales</taxon>
        <taxon>Fabaceae</taxon>
        <taxon>Papilionoideae</taxon>
        <taxon>50 kb inversion clade</taxon>
        <taxon>NPAAA clade</taxon>
        <taxon>Hologalegina</taxon>
        <taxon>IRL clade</taxon>
        <taxon>Fabeae</taxon>
        <taxon>Lathyrus</taxon>
    </lineage>
</organism>
<dbReference type="PANTHER" id="PTHR48201:SF12">
    <property type="entry name" value="AMINOTRANSFERASE-LIKE PLANT MOBILE DOMAIN-CONTAINING PROTEIN"/>
    <property type="match status" value="1"/>
</dbReference>
<dbReference type="Proteomes" id="UP001058974">
    <property type="component" value="Chromosome 3"/>
</dbReference>
<dbReference type="PANTHER" id="PTHR48201">
    <property type="entry name" value="PROTEIN, PUTATIVE-RELATED"/>
    <property type="match status" value="1"/>
</dbReference>
<proteinExistence type="predicted"/>
<gene>
    <name evidence="2" type="ORF">KIW84_034995</name>
</gene>
<feature type="domain" description="DUF7745" evidence="1">
    <location>
        <begin position="22"/>
        <end position="104"/>
    </location>
</feature>
<comment type="caution">
    <text evidence="2">The sequence shown here is derived from an EMBL/GenBank/DDBJ whole genome shotgun (WGS) entry which is preliminary data.</text>
</comment>
<reference evidence="2 3" key="1">
    <citation type="journal article" date="2022" name="Nat. Genet.">
        <title>Improved pea reference genome and pan-genome highlight genomic features and evolutionary characteristics.</title>
        <authorList>
            <person name="Yang T."/>
            <person name="Liu R."/>
            <person name="Luo Y."/>
            <person name="Hu S."/>
            <person name="Wang D."/>
            <person name="Wang C."/>
            <person name="Pandey M.K."/>
            <person name="Ge S."/>
            <person name="Xu Q."/>
            <person name="Li N."/>
            <person name="Li G."/>
            <person name="Huang Y."/>
            <person name="Saxena R.K."/>
            <person name="Ji Y."/>
            <person name="Li M."/>
            <person name="Yan X."/>
            <person name="He Y."/>
            <person name="Liu Y."/>
            <person name="Wang X."/>
            <person name="Xiang C."/>
            <person name="Varshney R.K."/>
            <person name="Ding H."/>
            <person name="Gao S."/>
            <person name="Zong X."/>
        </authorList>
    </citation>
    <scope>NUCLEOTIDE SEQUENCE [LARGE SCALE GENOMIC DNA]</scope>
    <source>
        <strain evidence="2 3">cv. Zhongwan 6</strain>
    </source>
</reference>
<name>A0A9D4Y496_PEA</name>
<dbReference type="AlphaFoldDB" id="A0A9D4Y496"/>
<sequence length="177" mass="20464">MGSEKKNTLSLKFKLLRMDTLLDLSSKITPCNKNNFIYRFGQILDLLTTSVDVLALVALSQYYDPPLRCFTFKEHQLTPTIKEYGKLLEKERGDNHRWFELAVKEKKVLRDESDLEIQKLKLFLCEANAKVEVELCLKEEAIRVSYITPQNESLGWLNEKAQMNSLLDTYAGSINLL</sequence>
<dbReference type="Gramene" id="Psat03G0499500-T1">
    <property type="protein sequence ID" value="KAI5430615.1"/>
    <property type="gene ID" value="KIW84_034995"/>
</dbReference>
<keyword evidence="3" id="KW-1185">Reference proteome</keyword>
<evidence type="ECO:0000313" key="3">
    <source>
        <dbReference type="Proteomes" id="UP001058974"/>
    </source>
</evidence>
<dbReference type="EMBL" id="JAMSHJ010000003">
    <property type="protein sequence ID" value="KAI5430615.1"/>
    <property type="molecule type" value="Genomic_DNA"/>
</dbReference>
<evidence type="ECO:0000313" key="2">
    <source>
        <dbReference type="EMBL" id="KAI5430615.1"/>
    </source>
</evidence>